<dbReference type="AlphaFoldDB" id="B0TGZ3"/>
<dbReference type="HOGENOM" id="CLU_033332_7_2_9"/>
<feature type="modified residue" description="N6-(pyridoxal phosphate)lysine" evidence="2">
    <location>
        <position position="189"/>
    </location>
</feature>
<dbReference type="PANTHER" id="PTHR30244:SF34">
    <property type="entry name" value="DTDP-4-AMINO-4,6-DIDEOXYGALACTOSE TRANSAMINASE"/>
    <property type="match status" value="1"/>
</dbReference>
<keyword evidence="5" id="KW-1185">Reference proteome</keyword>
<dbReference type="EMBL" id="CP000930">
    <property type="protein sequence ID" value="ABZ83318.1"/>
    <property type="molecule type" value="Genomic_DNA"/>
</dbReference>
<dbReference type="eggNOG" id="COG0399">
    <property type="taxonomic scope" value="Bacteria"/>
</dbReference>
<keyword evidence="2 3" id="KW-0663">Pyridoxal phosphate</keyword>
<dbReference type="PIRSF" id="PIRSF000390">
    <property type="entry name" value="PLP_StrS"/>
    <property type="match status" value="1"/>
</dbReference>
<dbReference type="InterPro" id="IPR020026">
    <property type="entry name" value="PseC"/>
</dbReference>
<organism evidence="4 5">
    <name type="scientific">Heliobacterium modesticaldum (strain ATCC 51547 / Ice1)</name>
    <dbReference type="NCBI Taxonomy" id="498761"/>
    <lineage>
        <taxon>Bacteria</taxon>
        <taxon>Bacillati</taxon>
        <taxon>Bacillota</taxon>
        <taxon>Clostridia</taxon>
        <taxon>Eubacteriales</taxon>
        <taxon>Heliobacteriaceae</taxon>
        <taxon>Heliomicrobium</taxon>
    </lineage>
</organism>
<dbReference type="Pfam" id="PF01041">
    <property type="entry name" value="DegT_DnrJ_EryC1"/>
    <property type="match status" value="1"/>
</dbReference>
<protein>
    <recommendedName>
        <fullName evidence="6">UDP-4-amino-4, 6-dideoxy-N-acetyl-beta-L-altrosamine transaminase</fullName>
    </recommendedName>
</protein>
<evidence type="ECO:0000256" key="3">
    <source>
        <dbReference type="RuleBase" id="RU004508"/>
    </source>
</evidence>
<reference evidence="4 5" key="1">
    <citation type="journal article" date="2008" name="J. Bacteriol.">
        <title>The genome of Heliobacterium modesticaldum, a phototrophic representative of the Firmicutes containing the simplest photosynthetic apparatus.</title>
        <authorList>
            <person name="Sattley W.M."/>
            <person name="Madigan M.T."/>
            <person name="Swingley W.D."/>
            <person name="Cheung P.C."/>
            <person name="Clocksin K.M."/>
            <person name="Conrad A.L."/>
            <person name="Dejesa L.C."/>
            <person name="Honchak B.M."/>
            <person name="Jung D.O."/>
            <person name="Karbach L.E."/>
            <person name="Kurdoglu A."/>
            <person name="Lahiri S."/>
            <person name="Mastrian S.D."/>
            <person name="Page L.E."/>
            <person name="Taylor H.L."/>
            <person name="Wang Z.T."/>
            <person name="Raymond J."/>
            <person name="Chen M."/>
            <person name="Blankenship R.E."/>
            <person name="Touchman J.W."/>
        </authorList>
    </citation>
    <scope>NUCLEOTIDE SEQUENCE [LARGE SCALE GENOMIC DNA]</scope>
    <source>
        <strain evidence="5">ATCC 51547 / Ice1</strain>
    </source>
</reference>
<evidence type="ECO:0000313" key="4">
    <source>
        <dbReference type="EMBL" id="ABZ83318.1"/>
    </source>
</evidence>
<dbReference type="NCBIfam" id="TIGR03588">
    <property type="entry name" value="PseC"/>
    <property type="match status" value="1"/>
</dbReference>
<dbReference type="InterPro" id="IPR015422">
    <property type="entry name" value="PyrdxlP-dep_Trfase_small"/>
</dbReference>
<comment type="similarity">
    <text evidence="3">Belongs to the DegT/DnrJ/EryC1 family.</text>
</comment>
<name>B0TGZ3_HELMI</name>
<dbReference type="KEGG" id="hmo:HM1_1258"/>
<dbReference type="Proteomes" id="UP000008550">
    <property type="component" value="Chromosome"/>
</dbReference>
<dbReference type="PANTHER" id="PTHR30244">
    <property type="entry name" value="TRANSAMINASE"/>
    <property type="match status" value="1"/>
</dbReference>
<gene>
    <name evidence="4" type="ORF">HM1_1258</name>
</gene>
<feature type="active site" description="Proton acceptor" evidence="1">
    <location>
        <position position="189"/>
    </location>
</feature>
<dbReference type="InterPro" id="IPR015421">
    <property type="entry name" value="PyrdxlP-dep_Trfase_major"/>
</dbReference>
<dbReference type="Gene3D" id="3.90.1150.10">
    <property type="entry name" value="Aspartate Aminotransferase, domain 1"/>
    <property type="match status" value="1"/>
</dbReference>
<proteinExistence type="inferred from homology"/>
<dbReference type="GO" id="GO:0008483">
    <property type="term" value="F:transaminase activity"/>
    <property type="evidence" value="ECO:0007669"/>
    <property type="project" value="TreeGrafter"/>
</dbReference>
<dbReference type="GO" id="GO:0000271">
    <property type="term" value="P:polysaccharide biosynthetic process"/>
    <property type="evidence" value="ECO:0007669"/>
    <property type="project" value="TreeGrafter"/>
</dbReference>
<accession>B0TGZ3</accession>
<dbReference type="CDD" id="cd00616">
    <property type="entry name" value="AHBA_syn"/>
    <property type="match status" value="1"/>
</dbReference>
<dbReference type="InterPro" id="IPR015424">
    <property type="entry name" value="PyrdxlP-dep_Trfase"/>
</dbReference>
<dbReference type="SUPFAM" id="SSF53383">
    <property type="entry name" value="PLP-dependent transferases"/>
    <property type="match status" value="1"/>
</dbReference>
<dbReference type="Gene3D" id="3.40.640.10">
    <property type="entry name" value="Type I PLP-dependent aspartate aminotransferase-like (Major domain)"/>
    <property type="match status" value="1"/>
</dbReference>
<sequence>MSNGKDVDGPIPYARQWIDDDDVAAVAAVLRGDYLTTGPVVDAFESRLAQQVQAPYGVAFSSGTAALHGAYAAAGIGPGDEVIVPANTFAATANAALYLGAKPVFADVELDTGNLNGNRLESCISRRTKAIVAVHFAGLPASMETIHQVAARWGLIVIEDGAHALGAEYRGKPVGALSPLTCFSFHPVKHIATGEGGMVVTADQELARRLRRFRSHGITRLRDELGSDDGGWYYEMQELGYNYRLTDIQAALGMSQLAKLDRFLRRRRELAARYDEALADLKGQIRLPGRRADCLSAWHLYVIGLRDDGDGFRRKQLFDHLRARGILVNVHYLPVYRHPYYQRLGYRAGSLSRGGAALSPGPFAAPLLWPDRWAAGAGDRCPAGRDRKDLPLSWSAALREGGANWR</sequence>
<dbReference type="GO" id="GO:0030170">
    <property type="term" value="F:pyridoxal phosphate binding"/>
    <property type="evidence" value="ECO:0007669"/>
    <property type="project" value="TreeGrafter"/>
</dbReference>
<evidence type="ECO:0000313" key="5">
    <source>
        <dbReference type="Proteomes" id="UP000008550"/>
    </source>
</evidence>
<evidence type="ECO:0008006" key="6">
    <source>
        <dbReference type="Google" id="ProtNLM"/>
    </source>
</evidence>
<dbReference type="STRING" id="498761.HM1_1258"/>
<evidence type="ECO:0000256" key="2">
    <source>
        <dbReference type="PIRSR" id="PIRSR000390-2"/>
    </source>
</evidence>
<evidence type="ECO:0000256" key="1">
    <source>
        <dbReference type="PIRSR" id="PIRSR000390-1"/>
    </source>
</evidence>
<dbReference type="InterPro" id="IPR000653">
    <property type="entry name" value="DegT/StrS_aminotransferase"/>
</dbReference>